<dbReference type="SUPFAM" id="SSF117839">
    <property type="entry name" value="WWE domain"/>
    <property type="match status" value="1"/>
</dbReference>
<dbReference type="Gene3D" id="3.90.176.10">
    <property type="entry name" value="Toxin ADP-ribosyltransferase, Chain A, domain 1"/>
    <property type="match status" value="1"/>
</dbReference>
<evidence type="ECO:0000256" key="6">
    <source>
        <dbReference type="SAM" id="MobiDB-lite"/>
    </source>
</evidence>
<feature type="compositionally biased region" description="Polar residues" evidence="6">
    <location>
        <begin position="871"/>
        <end position="882"/>
    </location>
</feature>
<dbReference type="Pfam" id="PF00653">
    <property type="entry name" value="BIR"/>
    <property type="match status" value="3"/>
</dbReference>
<dbReference type="CDD" id="cd00022">
    <property type="entry name" value="BIR"/>
    <property type="match status" value="2"/>
</dbReference>
<dbReference type="SUPFAM" id="SSF57924">
    <property type="entry name" value="Inhibitor of apoptosis (IAP) repeat"/>
    <property type="match status" value="3"/>
</dbReference>
<feature type="compositionally biased region" description="Basic and acidic residues" evidence="6">
    <location>
        <begin position="883"/>
        <end position="897"/>
    </location>
</feature>
<dbReference type="GO" id="GO:0005634">
    <property type="term" value="C:nucleus"/>
    <property type="evidence" value="ECO:0007669"/>
    <property type="project" value="TreeGrafter"/>
</dbReference>
<sequence>MPPLSNEDSIHYTWMYVSKRQDDLKSSHDGWKSYSEVSIHILEEALAAGKSKVKLDAGLVDLQHLIQYSHDDNGKKIAIKRLKRDDNEKRLRKNRFISNPAFVKNMNQSIGVYWVLFMTEVRKFLRLTDNAFPSQNQRIIPEIVDKAISGIMEEGANMGKQCEAEWIARQLTKTRDSGMAAVWECCAKLYAKESFLYENVHRAMNFVGQPDHEMVWLSKIHTLGPFCLLLSDNPLCDKAMKINTKIYRGVDLSAAELDSYKNECFEQSKSTFILSSFTSCSRNKFIAERFGNTLLIFEIKQAATFDLVPFSNYPEEEEEVFYPGSQFVIENVVFNTAQKKYVVNISVQYKHVSDMTTDQLKTGSIYTTMKQSFDTQFMSEKRLNRPLKSIITNIVTKSQFLTNLIPQKQKVYSNIEIQAAGFSYTGVEDTARCQACGLEVSEWTADMKPFTIHKQRSPVCAYVRSMMPEKPIITPVTIMSTTDDDYNPAKRQKKDFIEEICESSVLTEITLLAEARRRSFSHWPPHMCPSSAQMVAAGFFSCNVGDRVICLYCNLICQQWNAETDDPSEIHKKLSPKCPYVISMTKRRQDRTIFIMNDPDIREGVGDATVNDPFRCNEMVYTAACHTAYIEIPRRQASFATWPDENLPPVDELVRAGFFYAGSKTVVTCFYCNGSLQNWGPNDNPMIEHARWFPNCAYAKQLCGVELYKKIQESKKAQQERAKANDANKQDGKTNSTVGRGQLIIPDESALSRLVAARLDLPVSQRLLILEFKLSLIKRCWEDQLRLKRDDYLDQIDLFICCIILQRQIDCIGGKKENIIVPRVTMKKLREQEQADAAAREQSAATNTEANVSNTTDIEMTTSSASSTTSDQNMEQPVGSVQNEKDKKTSAARKSDDSPTEIPTANLCVLCLEEERRLACIPCGHLATCVPCGHSLRSCPICRTNIDAFMRIYV</sequence>
<feature type="region of interest" description="Disordered" evidence="6">
    <location>
        <begin position="832"/>
        <end position="900"/>
    </location>
</feature>
<dbReference type="InterPro" id="IPR013083">
    <property type="entry name" value="Znf_RING/FYVE/PHD"/>
</dbReference>
<feature type="region of interest" description="Disordered" evidence="6">
    <location>
        <begin position="719"/>
        <end position="738"/>
    </location>
</feature>
<dbReference type="SUPFAM" id="SSF56399">
    <property type="entry name" value="ADP-ribosylation"/>
    <property type="match status" value="1"/>
</dbReference>
<dbReference type="PROSITE" id="PS50089">
    <property type="entry name" value="ZF_RING_2"/>
    <property type="match status" value="1"/>
</dbReference>
<dbReference type="Proteomes" id="UP000663852">
    <property type="component" value="Unassembled WGS sequence"/>
</dbReference>
<feature type="compositionally biased region" description="Low complexity" evidence="6">
    <location>
        <begin position="861"/>
        <end position="870"/>
    </location>
</feature>
<dbReference type="GO" id="GO:0031398">
    <property type="term" value="P:positive regulation of protein ubiquitination"/>
    <property type="evidence" value="ECO:0007669"/>
    <property type="project" value="TreeGrafter"/>
</dbReference>
<protein>
    <recommendedName>
        <fullName evidence="7">RING-type domain-containing protein</fullName>
    </recommendedName>
</protein>
<dbReference type="GO" id="GO:0051726">
    <property type="term" value="P:regulation of cell cycle"/>
    <property type="evidence" value="ECO:0007669"/>
    <property type="project" value="TreeGrafter"/>
</dbReference>
<dbReference type="AlphaFoldDB" id="A0A813XDW6"/>
<evidence type="ECO:0000313" key="8">
    <source>
        <dbReference type="EMBL" id="CAF0868594.1"/>
    </source>
</evidence>
<evidence type="ECO:0000256" key="5">
    <source>
        <dbReference type="PROSITE-ProRule" id="PRU00175"/>
    </source>
</evidence>
<feature type="compositionally biased region" description="Basic and acidic residues" evidence="6">
    <location>
        <begin position="719"/>
        <end position="732"/>
    </location>
</feature>
<gene>
    <name evidence="8" type="ORF">EDS130_LOCUS8172</name>
</gene>
<dbReference type="PANTHER" id="PTHR10044">
    <property type="entry name" value="INHIBITOR OF APOPTOSIS"/>
    <property type="match status" value="1"/>
</dbReference>
<evidence type="ECO:0000256" key="4">
    <source>
        <dbReference type="ARBA" id="ARBA00022833"/>
    </source>
</evidence>
<dbReference type="Pfam" id="PF13920">
    <property type="entry name" value="zf-C3HC4_3"/>
    <property type="match status" value="1"/>
</dbReference>
<evidence type="ECO:0000256" key="1">
    <source>
        <dbReference type="ARBA" id="ARBA00006672"/>
    </source>
</evidence>
<dbReference type="InterPro" id="IPR001370">
    <property type="entry name" value="BIR_rpt"/>
</dbReference>
<keyword evidence="2" id="KW-0479">Metal-binding</keyword>
<dbReference type="Gene3D" id="3.30.40.10">
    <property type="entry name" value="Zinc/RING finger domain, C3HC4 (zinc finger)"/>
    <property type="match status" value="1"/>
</dbReference>
<keyword evidence="3 5" id="KW-0863">Zinc-finger</keyword>
<dbReference type="GO" id="GO:0043027">
    <property type="term" value="F:cysteine-type endopeptidase inhibitor activity involved in apoptotic process"/>
    <property type="evidence" value="ECO:0007669"/>
    <property type="project" value="TreeGrafter"/>
</dbReference>
<dbReference type="GO" id="GO:0061630">
    <property type="term" value="F:ubiquitin protein ligase activity"/>
    <property type="evidence" value="ECO:0007669"/>
    <property type="project" value="TreeGrafter"/>
</dbReference>
<proteinExistence type="inferred from homology"/>
<dbReference type="InterPro" id="IPR050784">
    <property type="entry name" value="IAP"/>
</dbReference>
<dbReference type="InterPro" id="IPR001841">
    <property type="entry name" value="Znf_RING"/>
</dbReference>
<accession>A0A813XDW6</accession>
<organism evidence="8 9">
    <name type="scientific">Adineta ricciae</name>
    <name type="common">Rotifer</name>
    <dbReference type="NCBI Taxonomy" id="249248"/>
    <lineage>
        <taxon>Eukaryota</taxon>
        <taxon>Metazoa</taxon>
        <taxon>Spiralia</taxon>
        <taxon>Gnathifera</taxon>
        <taxon>Rotifera</taxon>
        <taxon>Eurotatoria</taxon>
        <taxon>Bdelloidea</taxon>
        <taxon>Adinetida</taxon>
        <taxon>Adinetidae</taxon>
        <taxon>Adineta</taxon>
    </lineage>
</organism>
<dbReference type="Gene3D" id="1.10.1170.10">
    <property type="entry name" value="Inhibitor Of Apoptosis Protein (2mihbC-IAP-1), Chain A"/>
    <property type="match status" value="3"/>
</dbReference>
<feature type="compositionally biased region" description="Polar residues" evidence="6">
    <location>
        <begin position="846"/>
        <end position="860"/>
    </location>
</feature>
<dbReference type="OrthoDB" id="5855668at2759"/>
<evidence type="ECO:0000256" key="2">
    <source>
        <dbReference type="ARBA" id="ARBA00022723"/>
    </source>
</evidence>
<dbReference type="PROSITE" id="PS50143">
    <property type="entry name" value="BIR_REPEAT_2"/>
    <property type="match status" value="3"/>
</dbReference>
<comment type="caution">
    <text evidence="8">The sequence shown here is derived from an EMBL/GenBank/DDBJ whole genome shotgun (WGS) entry which is preliminary data.</text>
</comment>
<dbReference type="Gene3D" id="3.30.720.50">
    <property type="match status" value="1"/>
</dbReference>
<dbReference type="FunFam" id="1.10.1170.10:FF:000002">
    <property type="entry name" value="Baculoviral IAP repeat containing 7"/>
    <property type="match status" value="1"/>
</dbReference>
<dbReference type="SMART" id="SM00238">
    <property type="entry name" value="BIR"/>
    <property type="match status" value="3"/>
</dbReference>
<keyword evidence="4" id="KW-0862">Zinc</keyword>
<reference evidence="8" key="1">
    <citation type="submission" date="2021-02" db="EMBL/GenBank/DDBJ databases">
        <authorList>
            <person name="Nowell W R."/>
        </authorList>
    </citation>
    <scope>NUCLEOTIDE SEQUENCE</scope>
</reference>
<name>A0A813XDW6_ADIRI</name>
<evidence type="ECO:0000313" key="9">
    <source>
        <dbReference type="Proteomes" id="UP000663852"/>
    </source>
</evidence>
<dbReference type="GO" id="GO:0008270">
    <property type="term" value="F:zinc ion binding"/>
    <property type="evidence" value="ECO:0007669"/>
    <property type="project" value="UniProtKB-KW"/>
</dbReference>
<feature type="domain" description="RING-type" evidence="7">
    <location>
        <begin position="908"/>
        <end position="943"/>
    </location>
</feature>
<dbReference type="GO" id="GO:0043066">
    <property type="term" value="P:negative regulation of apoptotic process"/>
    <property type="evidence" value="ECO:0007669"/>
    <property type="project" value="TreeGrafter"/>
</dbReference>
<dbReference type="GO" id="GO:0005737">
    <property type="term" value="C:cytoplasm"/>
    <property type="evidence" value="ECO:0007669"/>
    <property type="project" value="TreeGrafter"/>
</dbReference>
<comment type="similarity">
    <text evidence="1">Belongs to the IAP family.</text>
</comment>
<dbReference type="InterPro" id="IPR037197">
    <property type="entry name" value="WWE_dom_sf"/>
</dbReference>
<dbReference type="EMBL" id="CAJNOJ010000026">
    <property type="protein sequence ID" value="CAF0868594.1"/>
    <property type="molecule type" value="Genomic_DNA"/>
</dbReference>
<feature type="compositionally biased region" description="Low complexity" evidence="6">
    <location>
        <begin position="835"/>
        <end position="845"/>
    </location>
</feature>
<evidence type="ECO:0000259" key="7">
    <source>
        <dbReference type="PROSITE" id="PS50089"/>
    </source>
</evidence>
<evidence type="ECO:0000256" key="3">
    <source>
        <dbReference type="ARBA" id="ARBA00022771"/>
    </source>
</evidence>
<dbReference type="PANTHER" id="PTHR10044:SF139">
    <property type="entry name" value="DEATH-ASSOCIATED INHIBITOR OF APOPTOSIS 2"/>
    <property type="match status" value="1"/>
</dbReference>